<dbReference type="Proteomes" id="UP000006698">
    <property type="component" value="Chromosome"/>
</dbReference>
<dbReference type="KEGG" id="cgt:cgR_6042"/>
<organism evidence="1">
    <name type="scientific">Corynebacterium glutamicum (strain R)</name>
    <dbReference type="NCBI Taxonomy" id="340322"/>
    <lineage>
        <taxon>Bacteria</taxon>
        <taxon>Bacillati</taxon>
        <taxon>Actinomycetota</taxon>
        <taxon>Actinomycetes</taxon>
        <taxon>Mycobacteriales</taxon>
        <taxon>Corynebacteriaceae</taxon>
        <taxon>Corynebacterium</taxon>
    </lineage>
</organism>
<gene>
    <name evidence="1" type="ordered locus">cgR_6042</name>
</gene>
<dbReference type="AlphaFoldDB" id="A0AB72VFI7"/>
<reference evidence="1" key="1">
    <citation type="journal article" date="2007" name="Microbiology">
        <title>Comparative analysis of the Corynebacterium glutamicum group and complete genome sequence of strain R.</title>
        <authorList>
            <person name="Yukawa H."/>
            <person name="Omumasaba C.A."/>
            <person name="Nonaka H."/>
            <person name="Kos P."/>
            <person name="Okai N."/>
            <person name="Suzuki N."/>
            <person name="Suda M."/>
            <person name="Tsuge Y."/>
            <person name="Watanabe J."/>
            <person name="Ikeda Y."/>
            <person name="Vertes A.A."/>
            <person name="Inui M."/>
        </authorList>
    </citation>
    <scope>NUCLEOTIDE SEQUENCE</scope>
    <source>
        <strain evidence="1">R</strain>
    </source>
</reference>
<accession>A0AB72VFI7</accession>
<sequence length="77" mass="8559">MNLFSAHAEVFHTSDALNQVTSPLLRTRGGISSIHPHCGWRFGSSPHTRRYFHGLLALIVEVALFSAHAEVFPARHP</sequence>
<name>A0AB72VFI7_CORGB</name>
<protein>
    <submittedName>
        <fullName evidence="1">Uncharacterized protein</fullName>
    </submittedName>
</protein>
<proteinExistence type="predicted"/>
<evidence type="ECO:0000313" key="1">
    <source>
        <dbReference type="EMBL" id="BAQ21104.1"/>
    </source>
</evidence>
<dbReference type="EMBL" id="AP009044">
    <property type="protein sequence ID" value="BAQ21104.1"/>
    <property type="molecule type" value="Genomic_DNA"/>
</dbReference>